<dbReference type="SUPFAM" id="SSF46955">
    <property type="entry name" value="Putative DNA-binding domain"/>
    <property type="match status" value="1"/>
</dbReference>
<dbReference type="InterPro" id="IPR009061">
    <property type="entry name" value="DNA-bd_dom_put_sf"/>
</dbReference>
<evidence type="ECO:0000259" key="1">
    <source>
        <dbReference type="Pfam" id="PF12728"/>
    </source>
</evidence>
<dbReference type="RefSeq" id="WP_007850608.1">
    <property type="nucleotide sequence ID" value="NZ_CZAF01000004.1"/>
</dbReference>
<evidence type="ECO:0000313" key="3">
    <source>
        <dbReference type="Proteomes" id="UP000095614"/>
    </source>
</evidence>
<protein>
    <submittedName>
        <fullName evidence="2">DNA binding domain-containing protein</fullName>
    </submittedName>
</protein>
<gene>
    <name evidence="2" type="ORF">ERS852462_01413</name>
</gene>
<dbReference type="Gene3D" id="3.90.105.50">
    <property type="match status" value="1"/>
</dbReference>
<dbReference type="InterPro" id="IPR041657">
    <property type="entry name" value="HTH_17"/>
</dbReference>
<dbReference type="InterPro" id="IPR010093">
    <property type="entry name" value="SinI_DNA-bd"/>
</dbReference>
<dbReference type="AlphaFoldDB" id="A0A174HNQ8"/>
<dbReference type="Proteomes" id="UP000095614">
    <property type="component" value="Unassembled WGS sequence"/>
</dbReference>
<dbReference type="OrthoDB" id="597977at2"/>
<evidence type="ECO:0000313" key="2">
    <source>
        <dbReference type="EMBL" id="CUO75146.1"/>
    </source>
</evidence>
<accession>A0A174HNQ8</accession>
<dbReference type="EMBL" id="CZAF01000004">
    <property type="protein sequence ID" value="CUO75146.1"/>
    <property type="molecule type" value="Genomic_DNA"/>
</dbReference>
<dbReference type="GO" id="GO:0003677">
    <property type="term" value="F:DNA binding"/>
    <property type="evidence" value="ECO:0007669"/>
    <property type="project" value="InterPro"/>
</dbReference>
<organism evidence="2 3">
    <name type="scientific">Bacteroides uniformis</name>
    <dbReference type="NCBI Taxonomy" id="820"/>
    <lineage>
        <taxon>Bacteria</taxon>
        <taxon>Pseudomonadati</taxon>
        <taxon>Bacteroidota</taxon>
        <taxon>Bacteroidia</taxon>
        <taxon>Bacteroidales</taxon>
        <taxon>Bacteroidaceae</taxon>
        <taxon>Bacteroides</taxon>
    </lineage>
</organism>
<dbReference type="NCBIfam" id="TIGR01764">
    <property type="entry name" value="excise"/>
    <property type="match status" value="1"/>
</dbReference>
<name>A0A174HNQ8_BACUN</name>
<proteinExistence type="predicted"/>
<reference evidence="2 3" key="1">
    <citation type="submission" date="2015-09" db="EMBL/GenBank/DDBJ databases">
        <authorList>
            <consortium name="Pathogen Informatics"/>
        </authorList>
    </citation>
    <scope>NUCLEOTIDE SEQUENCE [LARGE SCALE GENOMIC DNA]</scope>
    <source>
        <strain evidence="2 3">2789STDY5834847</strain>
    </source>
</reference>
<feature type="domain" description="Helix-turn-helix" evidence="1">
    <location>
        <begin position="70"/>
        <end position="119"/>
    </location>
</feature>
<sequence>MEYTSVSDILVNREGNNRSEGVTLANDIQNILSHFWNSISCNFVLKSDVEALVQDAVNVIKNKIEDEKEMLTISEAAEYLQISKGSVYKMTSSRQIPFYKPAGKMIYIHRQDLVDWIKKYPYKSKQQIEAEATAFCMRRKQQSNVGDTRIRTTVVDSDVKSRNKQLAMEIRQKYQLR</sequence>
<dbReference type="Pfam" id="PF12728">
    <property type="entry name" value="HTH_17"/>
    <property type="match status" value="1"/>
</dbReference>
<dbReference type="InterPro" id="IPR038148">
    <property type="entry name" value="Tn1545/Tn916_Xis"/>
</dbReference>